<protein>
    <recommendedName>
        <fullName evidence="4">Cell envelope-related transcriptional attenuator domain-containing protein</fullName>
    </recommendedName>
</protein>
<feature type="signal peptide" evidence="1">
    <location>
        <begin position="1"/>
        <end position="30"/>
    </location>
</feature>
<dbReference type="STRING" id="1802040.A3C28_01785"/>
<dbReference type="AlphaFoldDB" id="A0A1F7H5F9"/>
<sequence>MATRKELWNTFKASVGLLAVTLLFACQNQAATPTPTVVRPAITLPPPTLTLPLPVQPSPTVRPEVTPIVTENVLQQKLAEIYGHPVPVYFQNFTLPEAEAFAETSILPLEFLIQLQRDAGANTLLDTQSVVVRKLNSTEQYAAVDRDNKTKSVTIAFTDFSVTKPSVILNEFVGGFMELPKINGLRSPFFGDVASSLIQILYEDQHGSMLDETGNPIRWKEAVMTGDGFIPLQNQDYTPLTQRYSELLGLYPNELMLARLLEPLNWIAAKTMTEHAGGFKEATDLMLQWIGDSNLVDERLTATMGQLKRERIFDPDTRLTQPREIFFAATLLSVPSSERELAVMRGVLNPNLTFSSNARPTPALLSRAVNMVSTPKGILRGEFGPLTSPPSSIFQIIIPPKEEFQKPGVLFIQTNPSQKPIPLPNPATIK</sequence>
<evidence type="ECO:0008006" key="4">
    <source>
        <dbReference type="Google" id="ProtNLM"/>
    </source>
</evidence>
<keyword evidence="1" id="KW-0732">Signal</keyword>
<evidence type="ECO:0000313" key="2">
    <source>
        <dbReference type="EMBL" id="OGK26116.1"/>
    </source>
</evidence>
<name>A0A1F7H5F9_9BACT</name>
<feature type="chain" id="PRO_5009529245" description="Cell envelope-related transcriptional attenuator domain-containing protein" evidence="1">
    <location>
        <begin position="31"/>
        <end position="430"/>
    </location>
</feature>
<dbReference type="Proteomes" id="UP000178597">
    <property type="component" value="Unassembled WGS sequence"/>
</dbReference>
<gene>
    <name evidence="2" type="ORF">A3C28_01785</name>
</gene>
<organism evidence="2 3">
    <name type="scientific">Candidatus Roizmanbacteria bacterium RIFCSPHIGHO2_02_FULL_39_9</name>
    <dbReference type="NCBI Taxonomy" id="1802040"/>
    <lineage>
        <taxon>Bacteria</taxon>
        <taxon>Candidatus Roizmaniibacteriota</taxon>
    </lineage>
</organism>
<reference evidence="2 3" key="1">
    <citation type="journal article" date="2016" name="Nat. Commun.">
        <title>Thousands of microbial genomes shed light on interconnected biogeochemical processes in an aquifer system.</title>
        <authorList>
            <person name="Anantharaman K."/>
            <person name="Brown C.T."/>
            <person name="Hug L.A."/>
            <person name="Sharon I."/>
            <person name="Castelle C.J."/>
            <person name="Probst A.J."/>
            <person name="Thomas B.C."/>
            <person name="Singh A."/>
            <person name="Wilkins M.J."/>
            <person name="Karaoz U."/>
            <person name="Brodie E.L."/>
            <person name="Williams K.H."/>
            <person name="Hubbard S.S."/>
            <person name="Banfield J.F."/>
        </authorList>
    </citation>
    <scope>NUCLEOTIDE SEQUENCE [LARGE SCALE GENOMIC DNA]</scope>
</reference>
<dbReference type="EMBL" id="MFZP01000052">
    <property type="protein sequence ID" value="OGK26116.1"/>
    <property type="molecule type" value="Genomic_DNA"/>
</dbReference>
<evidence type="ECO:0000313" key="3">
    <source>
        <dbReference type="Proteomes" id="UP000178597"/>
    </source>
</evidence>
<evidence type="ECO:0000256" key="1">
    <source>
        <dbReference type="SAM" id="SignalP"/>
    </source>
</evidence>
<accession>A0A1F7H5F9</accession>
<comment type="caution">
    <text evidence="2">The sequence shown here is derived from an EMBL/GenBank/DDBJ whole genome shotgun (WGS) entry which is preliminary data.</text>
</comment>
<dbReference type="PROSITE" id="PS51257">
    <property type="entry name" value="PROKAR_LIPOPROTEIN"/>
    <property type="match status" value="1"/>
</dbReference>
<proteinExistence type="predicted"/>